<dbReference type="InterPro" id="IPR009057">
    <property type="entry name" value="Homeodomain-like_sf"/>
</dbReference>
<reference evidence="2 3" key="1">
    <citation type="journal article" date="2009" name="Appl. Environ. Microbiol.">
        <title>Three genomes from the phylum Acidobacteria provide insight into the lifestyles of these microorganisms in soils.</title>
        <authorList>
            <person name="Ward N.L."/>
            <person name="Challacombe J.F."/>
            <person name="Janssen P.H."/>
            <person name="Henrissat B."/>
            <person name="Coutinho P.M."/>
            <person name="Wu M."/>
            <person name="Xie G."/>
            <person name="Haft D.H."/>
            <person name="Sait M."/>
            <person name="Badger J."/>
            <person name="Barabote R.D."/>
            <person name="Bradley B."/>
            <person name="Brettin T.S."/>
            <person name="Brinkac L.M."/>
            <person name="Bruce D."/>
            <person name="Creasy T."/>
            <person name="Daugherty S.C."/>
            <person name="Davidsen T.M."/>
            <person name="DeBoy R.T."/>
            <person name="Detter J.C."/>
            <person name="Dodson R.J."/>
            <person name="Durkin A.S."/>
            <person name="Ganapathy A."/>
            <person name="Gwinn-Giglio M."/>
            <person name="Han C.S."/>
            <person name="Khouri H."/>
            <person name="Kiss H."/>
            <person name="Kothari S.P."/>
            <person name="Madupu R."/>
            <person name="Nelson K.E."/>
            <person name="Nelson W.C."/>
            <person name="Paulsen I."/>
            <person name="Penn K."/>
            <person name="Ren Q."/>
            <person name="Rosovitz M.J."/>
            <person name="Selengut J.D."/>
            <person name="Shrivastava S."/>
            <person name="Sullivan S.A."/>
            <person name="Tapia R."/>
            <person name="Thompson L.S."/>
            <person name="Watkins K.L."/>
            <person name="Yang Q."/>
            <person name="Yu C."/>
            <person name="Zafar N."/>
            <person name="Zhou L."/>
            <person name="Kuske C.R."/>
        </authorList>
    </citation>
    <scope>NUCLEOTIDE SEQUENCE [LARGE SCALE GENOMIC DNA]</scope>
    <source>
        <strain evidence="2 3">Ellin345</strain>
    </source>
</reference>
<dbReference type="EMBL" id="CP000360">
    <property type="protein sequence ID" value="ABF42191.1"/>
    <property type="molecule type" value="Genomic_DNA"/>
</dbReference>
<proteinExistence type="predicted"/>
<accession>Q1ILQ9</accession>
<dbReference type="AlphaFoldDB" id="Q1ILQ9"/>
<name>Q1ILQ9_KORVE</name>
<dbReference type="GO" id="GO:0043565">
    <property type="term" value="F:sequence-specific DNA binding"/>
    <property type="evidence" value="ECO:0007669"/>
    <property type="project" value="InterPro"/>
</dbReference>
<dbReference type="Gene3D" id="1.10.10.60">
    <property type="entry name" value="Homeodomain-like"/>
    <property type="match status" value="1"/>
</dbReference>
<dbReference type="Pfam" id="PF02954">
    <property type="entry name" value="HTH_8"/>
    <property type="match status" value="1"/>
</dbReference>
<dbReference type="EnsemblBacteria" id="ABF42191">
    <property type="protein sequence ID" value="ABF42191"/>
    <property type="gene ID" value="Acid345_3190"/>
</dbReference>
<gene>
    <name evidence="2" type="ordered locus">Acid345_3190</name>
</gene>
<sequence>MLADVNLRADLLGLVRRLRVCGVSMLEGRIQFERLWIESALTDTSGNLCKAAVQLGLHRNTLSRKMKLLGIDARVFRVLRRKHVQSEKVTPYAVRVAGGAE</sequence>
<organism evidence="2 3">
    <name type="scientific">Koribacter versatilis (strain Ellin345)</name>
    <dbReference type="NCBI Taxonomy" id="204669"/>
    <lineage>
        <taxon>Bacteria</taxon>
        <taxon>Pseudomonadati</taxon>
        <taxon>Acidobacteriota</taxon>
        <taxon>Terriglobia</taxon>
        <taxon>Terriglobales</taxon>
        <taxon>Candidatus Korobacteraceae</taxon>
        <taxon>Candidatus Korobacter</taxon>
    </lineage>
</organism>
<dbReference type="STRING" id="204669.Acid345_3190"/>
<dbReference type="KEGG" id="aba:Acid345_3190"/>
<protein>
    <submittedName>
        <fullName evidence="2">Response regulator receiver protein</fullName>
    </submittedName>
</protein>
<dbReference type="eggNOG" id="COG2204">
    <property type="taxonomic scope" value="Bacteria"/>
</dbReference>
<evidence type="ECO:0000313" key="3">
    <source>
        <dbReference type="Proteomes" id="UP000002432"/>
    </source>
</evidence>
<evidence type="ECO:0000313" key="2">
    <source>
        <dbReference type="EMBL" id="ABF42191.1"/>
    </source>
</evidence>
<dbReference type="InterPro" id="IPR002197">
    <property type="entry name" value="HTH_Fis"/>
</dbReference>
<feature type="domain" description="DNA binding HTH" evidence="1">
    <location>
        <begin position="31"/>
        <end position="67"/>
    </location>
</feature>
<keyword evidence="3" id="KW-1185">Reference proteome</keyword>
<evidence type="ECO:0000259" key="1">
    <source>
        <dbReference type="Pfam" id="PF02954"/>
    </source>
</evidence>
<dbReference type="SUPFAM" id="SSF46689">
    <property type="entry name" value="Homeodomain-like"/>
    <property type="match status" value="1"/>
</dbReference>
<dbReference type="HOGENOM" id="CLU_184588_0_0_0"/>
<dbReference type="Proteomes" id="UP000002432">
    <property type="component" value="Chromosome"/>
</dbReference>
<dbReference type="PRINTS" id="PR01590">
    <property type="entry name" value="HTHFIS"/>
</dbReference>